<dbReference type="GO" id="GO:0003677">
    <property type="term" value="F:DNA binding"/>
    <property type="evidence" value="ECO:0007669"/>
    <property type="project" value="UniProtKB-KW"/>
</dbReference>
<dbReference type="EMBL" id="DVHL01000007">
    <property type="protein sequence ID" value="HIR65398.1"/>
    <property type="molecule type" value="Genomic_DNA"/>
</dbReference>
<accession>A0A9D1E2N9</accession>
<evidence type="ECO:0000313" key="6">
    <source>
        <dbReference type="Proteomes" id="UP000824200"/>
    </source>
</evidence>
<protein>
    <submittedName>
        <fullName evidence="5">Winged helix-turn-helix transcriptional regulator</fullName>
    </submittedName>
</protein>
<dbReference type="PROSITE" id="PS50987">
    <property type="entry name" value="HTH_ARSR_2"/>
    <property type="match status" value="1"/>
</dbReference>
<reference evidence="5" key="2">
    <citation type="journal article" date="2021" name="PeerJ">
        <title>Extensive microbial diversity within the chicken gut microbiome revealed by metagenomics and culture.</title>
        <authorList>
            <person name="Gilroy R."/>
            <person name="Ravi A."/>
            <person name="Getino M."/>
            <person name="Pursley I."/>
            <person name="Horton D.L."/>
            <person name="Alikhan N.F."/>
            <person name="Baker D."/>
            <person name="Gharbi K."/>
            <person name="Hall N."/>
            <person name="Watson M."/>
            <person name="Adriaenssens E.M."/>
            <person name="Foster-Nyarko E."/>
            <person name="Jarju S."/>
            <person name="Secka A."/>
            <person name="Antonio M."/>
            <person name="Oren A."/>
            <person name="Chaudhuri R.R."/>
            <person name="La Ragione R."/>
            <person name="Hildebrand F."/>
            <person name="Pallen M.J."/>
        </authorList>
    </citation>
    <scope>NUCLEOTIDE SEQUENCE</scope>
    <source>
        <strain evidence="5">CHK121-14286</strain>
    </source>
</reference>
<dbReference type="PROSITE" id="PS00846">
    <property type="entry name" value="HTH_ARSR_1"/>
    <property type="match status" value="1"/>
</dbReference>
<evidence type="ECO:0000256" key="1">
    <source>
        <dbReference type="ARBA" id="ARBA00023015"/>
    </source>
</evidence>
<organism evidence="5 6">
    <name type="scientific">Candidatus Fimimonas gallinarum</name>
    <dbReference type="NCBI Taxonomy" id="2840821"/>
    <lineage>
        <taxon>Bacteria</taxon>
        <taxon>Pseudomonadati</taxon>
        <taxon>Myxococcota</taxon>
        <taxon>Myxococcia</taxon>
        <taxon>Myxococcales</taxon>
        <taxon>Cystobacterineae</taxon>
        <taxon>Myxococcaceae</taxon>
        <taxon>Myxococcaceae incertae sedis</taxon>
        <taxon>Candidatus Fimimonas</taxon>
    </lineage>
</organism>
<dbReference type="InterPro" id="IPR011991">
    <property type="entry name" value="ArsR-like_HTH"/>
</dbReference>
<gene>
    <name evidence="5" type="ORF">IAC95_00690</name>
</gene>
<dbReference type="Proteomes" id="UP000824200">
    <property type="component" value="Unassembled WGS sequence"/>
</dbReference>
<sequence>MKDEFCCENTCVHDNKVQNVKNKIPDEELLYDVSELFKVFGDSTRIRILSALLIEELCVCDICSLLNMTKSAVSHQLRILRQTKLVKNRRSGKEVYYSLDDDHVSSIISLALEHAKE</sequence>
<dbReference type="InterPro" id="IPR001845">
    <property type="entry name" value="HTH_ArsR_DNA-bd_dom"/>
</dbReference>
<dbReference type="InterPro" id="IPR051011">
    <property type="entry name" value="Metal_resp_trans_reg"/>
</dbReference>
<feature type="domain" description="HTH arsR-type" evidence="4">
    <location>
        <begin position="25"/>
        <end position="117"/>
    </location>
</feature>
<dbReference type="InterPro" id="IPR036388">
    <property type="entry name" value="WH-like_DNA-bd_sf"/>
</dbReference>
<dbReference type="CDD" id="cd00090">
    <property type="entry name" value="HTH_ARSR"/>
    <property type="match status" value="1"/>
</dbReference>
<dbReference type="Gene3D" id="1.10.10.10">
    <property type="entry name" value="Winged helix-like DNA-binding domain superfamily/Winged helix DNA-binding domain"/>
    <property type="match status" value="1"/>
</dbReference>
<evidence type="ECO:0000259" key="4">
    <source>
        <dbReference type="PROSITE" id="PS50987"/>
    </source>
</evidence>
<comment type="caution">
    <text evidence="5">The sequence shown here is derived from an EMBL/GenBank/DDBJ whole genome shotgun (WGS) entry which is preliminary data.</text>
</comment>
<evidence type="ECO:0000256" key="2">
    <source>
        <dbReference type="ARBA" id="ARBA00023125"/>
    </source>
</evidence>
<dbReference type="GO" id="GO:0003700">
    <property type="term" value="F:DNA-binding transcription factor activity"/>
    <property type="evidence" value="ECO:0007669"/>
    <property type="project" value="InterPro"/>
</dbReference>
<dbReference type="PANTHER" id="PTHR43132">
    <property type="entry name" value="ARSENICAL RESISTANCE OPERON REPRESSOR ARSR-RELATED"/>
    <property type="match status" value="1"/>
</dbReference>
<dbReference type="NCBIfam" id="NF033788">
    <property type="entry name" value="HTH_metalloreg"/>
    <property type="match status" value="1"/>
</dbReference>
<dbReference type="InterPro" id="IPR018334">
    <property type="entry name" value="ArsR_HTH"/>
</dbReference>
<dbReference type="PANTHER" id="PTHR43132:SF6">
    <property type="entry name" value="HTH-TYPE TRANSCRIPTIONAL REPRESSOR CZRA"/>
    <property type="match status" value="1"/>
</dbReference>
<dbReference type="AlphaFoldDB" id="A0A9D1E2N9"/>
<dbReference type="SUPFAM" id="SSF46785">
    <property type="entry name" value="Winged helix' DNA-binding domain"/>
    <property type="match status" value="1"/>
</dbReference>
<evidence type="ECO:0000313" key="5">
    <source>
        <dbReference type="EMBL" id="HIR65398.1"/>
    </source>
</evidence>
<proteinExistence type="predicted"/>
<dbReference type="Pfam" id="PF01022">
    <property type="entry name" value="HTH_5"/>
    <property type="match status" value="1"/>
</dbReference>
<keyword evidence="3" id="KW-0804">Transcription</keyword>
<keyword evidence="1" id="KW-0805">Transcription regulation</keyword>
<dbReference type="PRINTS" id="PR00778">
    <property type="entry name" value="HTHARSR"/>
</dbReference>
<reference evidence="5" key="1">
    <citation type="submission" date="2020-10" db="EMBL/GenBank/DDBJ databases">
        <authorList>
            <person name="Gilroy R."/>
        </authorList>
    </citation>
    <scope>NUCLEOTIDE SEQUENCE</scope>
    <source>
        <strain evidence="5">CHK121-14286</strain>
    </source>
</reference>
<evidence type="ECO:0000256" key="3">
    <source>
        <dbReference type="ARBA" id="ARBA00023163"/>
    </source>
</evidence>
<dbReference type="InterPro" id="IPR036390">
    <property type="entry name" value="WH_DNA-bd_sf"/>
</dbReference>
<dbReference type="SMART" id="SM00418">
    <property type="entry name" value="HTH_ARSR"/>
    <property type="match status" value="1"/>
</dbReference>
<keyword evidence="2" id="KW-0238">DNA-binding</keyword>
<name>A0A9D1E2N9_9BACT</name>